<dbReference type="AlphaFoldDB" id="S4WA30"/>
<protein>
    <submittedName>
        <fullName evidence="1">Uncharacterized protein</fullName>
    </submittedName>
</protein>
<accession>S4WA30</accession>
<proteinExistence type="predicted"/>
<reference evidence="1" key="1">
    <citation type="journal article" date="2014" name="ISME J.">
        <title>Genomic properties of Marine Group A bacteria indicate a role in the marine sulfur cycle.</title>
        <authorList>
            <person name="Wright J.J."/>
            <person name="Mewis K."/>
            <person name="Hanson N.W."/>
            <person name="Konwar K.M."/>
            <person name="Maas K.R."/>
            <person name="Hallam S.J."/>
        </authorList>
    </citation>
    <scope>NUCLEOTIDE SEQUENCE</scope>
</reference>
<sequence length="920" mass="103031">MKVRRSFNRLGIGIVPFLFLCQNGFGQTRLMHHMPPSNGIIGEDLTLSAATLEVTNPIDATLYYRLPDGESYLEIPFHKTGFNWEVTIPGFGLTEAGLEYVIAFKFSRDRVVSFPMDDPFNHPHHLTIIPPVRQKKLGVFGELPAADVLILSPGENDIVDQYSILVAASFFNANKVDASSVRLLVDGVDVSSKMMFEEGLLSYDPGPLMIGVHVVEIKMNDLNQQEIAPIIWTFTVGSERKKISEYFKYDGRIGSRLSVEEIGGVSLNIAEIMGDYSIDLQWAKLSTDLRLSTRETQYLQPHNRFGTQFSFGNFLNVNVGDFYPRFSPFTVDGKRIRGLGIDANLKWIRLQFVNGELNRNVNQKNRINGGYRILTDLTQSNEDGSKTYFLDRTGFAFKRKVTGLRASLDLFSKFKIGIHFMKMRDDTSSVTGVLESTEFTSDSLVQGITVGTYNIESFRTALTTAGNSLNAPTSHWGGVKPMDNIVFGFNLGTTFDDKKLTLDFDWNMSMFNRDIWDGTMSKADLDTALDDSLDGFIGLQYDKDGNEISGSTKIKTSDLLVDPIKFKDIFIINTNMTPLVPFDVNTIKKHPISTIINMPSSAFSIRLRGHYARNSLLMEYRQVGPEYVSLANPFLRNNARQFTISDRVSLMDHKLFLNIGFKHLDNKILRTTVNPLNTNTLFINFTFLPGPGMPSFIVNYQSIGKNNEKTQLDSIGSRTIDLREDSKAATNMMAITIPFTSGNVNQNLTLNIGNVTNVDQLIKKRSGSYLFPKTDSKTISINLSSSYPSQLKTIAQFSQTKLEIPSMDGSTLIKIPYTWTNIAFSANYKMLDDKMLARGSISLLNSQSQVKSQLFGLKAGADYRIRNNLSASIVSQIRLNYVPSFKKDEVDNDGDGKVDNAGEVLDINSMGIILNLQYNF</sequence>
<dbReference type="EMBL" id="KF170420">
    <property type="protein sequence ID" value="AGO87960.1"/>
    <property type="molecule type" value="Genomic_DNA"/>
</dbReference>
<evidence type="ECO:0000313" key="1">
    <source>
        <dbReference type="EMBL" id="AGO87960.1"/>
    </source>
</evidence>
<name>S4WA30_9BACT</name>
<organism evidence="1">
    <name type="scientific">uncultured bacterium FPPZ_5C6</name>
    <dbReference type="NCBI Taxonomy" id="1343849"/>
    <lineage>
        <taxon>Bacteria</taxon>
        <taxon>environmental samples</taxon>
    </lineage>
</organism>